<protein>
    <recommendedName>
        <fullName evidence="5">B-like cyclin</fullName>
    </recommendedName>
</protein>
<dbReference type="SUPFAM" id="SSF47954">
    <property type="entry name" value="Cyclin-like"/>
    <property type="match status" value="2"/>
</dbReference>
<evidence type="ECO:0000256" key="4">
    <source>
        <dbReference type="ARBA" id="ARBA00023306"/>
    </source>
</evidence>
<name>A0AAW2C106_9ROSI</name>
<dbReference type="Proteomes" id="UP001459277">
    <property type="component" value="Unassembled WGS sequence"/>
</dbReference>
<feature type="domain" description="Cyclin C-terminal" evidence="8">
    <location>
        <begin position="179"/>
        <end position="305"/>
    </location>
</feature>
<dbReference type="EMBL" id="JAZDWU010000009">
    <property type="protein sequence ID" value="KAK9990764.1"/>
    <property type="molecule type" value="Genomic_DNA"/>
</dbReference>
<keyword evidence="4" id="KW-0131">Cell cycle</keyword>
<reference evidence="9 10" key="1">
    <citation type="submission" date="2024-01" db="EMBL/GenBank/DDBJ databases">
        <title>A telomere-to-telomere, gap-free genome of sweet tea (Lithocarpus litseifolius).</title>
        <authorList>
            <person name="Zhou J."/>
        </authorList>
    </citation>
    <scope>NUCLEOTIDE SEQUENCE [LARGE SCALE GENOMIC DNA]</scope>
    <source>
        <strain evidence="9">Zhou-2022a</strain>
        <tissue evidence="9">Leaf</tissue>
    </source>
</reference>
<proteinExistence type="inferred from homology"/>
<evidence type="ECO:0000256" key="1">
    <source>
        <dbReference type="ARBA" id="ARBA00011177"/>
    </source>
</evidence>
<dbReference type="SMART" id="SM00385">
    <property type="entry name" value="CYCLIN"/>
    <property type="match status" value="1"/>
</dbReference>
<dbReference type="InterPro" id="IPR039361">
    <property type="entry name" value="Cyclin"/>
</dbReference>
<dbReference type="InterPro" id="IPR036915">
    <property type="entry name" value="Cyclin-like_sf"/>
</dbReference>
<keyword evidence="10" id="KW-1185">Reference proteome</keyword>
<evidence type="ECO:0000256" key="3">
    <source>
        <dbReference type="ARBA" id="ARBA00023127"/>
    </source>
</evidence>
<accession>A0AAW2C106</accession>
<dbReference type="GO" id="GO:0051301">
    <property type="term" value="P:cell division"/>
    <property type="evidence" value="ECO:0007669"/>
    <property type="project" value="UniProtKB-KW"/>
</dbReference>
<evidence type="ECO:0000259" key="8">
    <source>
        <dbReference type="SMART" id="SM01332"/>
    </source>
</evidence>
<comment type="subunit">
    <text evidence="1">Interacts with the CDC2 protein kinase to form a serine/threonine kinase holoenzyme complex also known as maturation promoting factor (MPF). The cyclin subunit imparts substrate specificity to the complex.</text>
</comment>
<dbReference type="AlphaFoldDB" id="A0AAW2C106"/>
<keyword evidence="2" id="KW-0132">Cell division</keyword>
<keyword evidence="3 6" id="KW-0195">Cyclin</keyword>
<evidence type="ECO:0000259" key="7">
    <source>
        <dbReference type="SMART" id="SM00385"/>
    </source>
</evidence>
<dbReference type="PANTHER" id="PTHR10177">
    <property type="entry name" value="CYCLINS"/>
    <property type="match status" value="1"/>
</dbReference>
<evidence type="ECO:0000313" key="9">
    <source>
        <dbReference type="EMBL" id="KAK9990764.1"/>
    </source>
</evidence>
<dbReference type="InterPro" id="IPR004367">
    <property type="entry name" value="Cyclin_C-dom"/>
</dbReference>
<feature type="domain" description="Cyclin-like" evidence="7">
    <location>
        <begin position="84"/>
        <end position="170"/>
    </location>
</feature>
<dbReference type="Pfam" id="PF00134">
    <property type="entry name" value="Cyclin_N"/>
    <property type="match status" value="1"/>
</dbReference>
<dbReference type="CDD" id="cd20544">
    <property type="entry name" value="CYCLIN_AtCycD-like_rpt2"/>
    <property type="match status" value="1"/>
</dbReference>
<evidence type="ECO:0000256" key="5">
    <source>
        <dbReference type="ARBA" id="ARBA00032263"/>
    </source>
</evidence>
<sequence>MGISDTPFSPRNLLCQENPDACFKEQQQEEKEDDPCLFPESEDEYYIQCLLQRETTAFGSKSCCTGFSTTTSTSLKRVRLDCIEWIFNTRASLDFRFLTAYLSVTYFDRFFSKKPLGDWMIWAIRLLSLACLSLAAKMEQSTVTPLSAYKIQEYNFDNQQIQRAELLVLSTLEWKMGSITPFSYMSYFINKFCGESKPEGLCSRVVELFMAVTKEINLMDHRPSIIAAAAVLVAIDAQLTKEAVELRISPIALWGSQENEHIFSCYNMMQDIEKRIIKPSTSVVLPHSAAGTRRRLNFNEQHCPVVKHVVGVE</sequence>
<dbReference type="SMART" id="SM01332">
    <property type="entry name" value="Cyclin_C"/>
    <property type="match status" value="1"/>
</dbReference>
<dbReference type="InterPro" id="IPR013763">
    <property type="entry name" value="Cyclin-like_dom"/>
</dbReference>
<evidence type="ECO:0000313" key="10">
    <source>
        <dbReference type="Proteomes" id="UP001459277"/>
    </source>
</evidence>
<comment type="caution">
    <text evidence="9">The sequence shown here is derived from an EMBL/GenBank/DDBJ whole genome shotgun (WGS) entry which is preliminary data.</text>
</comment>
<dbReference type="InterPro" id="IPR006671">
    <property type="entry name" value="Cyclin_N"/>
</dbReference>
<evidence type="ECO:0000256" key="2">
    <source>
        <dbReference type="ARBA" id="ARBA00022618"/>
    </source>
</evidence>
<dbReference type="Gene3D" id="1.10.472.10">
    <property type="entry name" value="Cyclin-like"/>
    <property type="match status" value="2"/>
</dbReference>
<comment type="similarity">
    <text evidence="6">Belongs to the cyclin family.</text>
</comment>
<dbReference type="FunFam" id="1.10.472.10:FF:000219">
    <property type="entry name" value="Cyclin-D5-1"/>
    <property type="match status" value="1"/>
</dbReference>
<gene>
    <name evidence="9" type="ORF">SO802_025749</name>
</gene>
<evidence type="ECO:0000256" key="6">
    <source>
        <dbReference type="RuleBase" id="RU000383"/>
    </source>
</evidence>
<organism evidence="9 10">
    <name type="scientific">Lithocarpus litseifolius</name>
    <dbReference type="NCBI Taxonomy" id="425828"/>
    <lineage>
        <taxon>Eukaryota</taxon>
        <taxon>Viridiplantae</taxon>
        <taxon>Streptophyta</taxon>
        <taxon>Embryophyta</taxon>
        <taxon>Tracheophyta</taxon>
        <taxon>Spermatophyta</taxon>
        <taxon>Magnoliopsida</taxon>
        <taxon>eudicotyledons</taxon>
        <taxon>Gunneridae</taxon>
        <taxon>Pentapetalae</taxon>
        <taxon>rosids</taxon>
        <taxon>fabids</taxon>
        <taxon>Fagales</taxon>
        <taxon>Fagaceae</taxon>
        <taxon>Lithocarpus</taxon>
    </lineage>
</organism>